<dbReference type="RefSeq" id="WP_130390720.1">
    <property type="nucleotide sequence ID" value="NZ_SGXM01000001.1"/>
</dbReference>
<dbReference type="AlphaFoldDB" id="A0A4Q7S8G4"/>
<comment type="caution">
    <text evidence="2">The sequence shown here is derived from an EMBL/GenBank/DDBJ whole genome shotgun (WGS) entry which is preliminary data.</text>
</comment>
<dbReference type="Proteomes" id="UP000291078">
    <property type="component" value="Unassembled WGS sequence"/>
</dbReference>
<accession>A0A4Q7S8G4</accession>
<gene>
    <name evidence="2" type="ORF">EV147_1792</name>
</gene>
<sequence>MPAPQIRVDTVRLAAGQCLMIHLPEGAAVHVQAGRVAVGRHRWLAEQPVMAWQRPQGEGLEVIDQAGWHRIVADSPAQLRILWPAPRPSLWRLIKSRLGRSGLLPGYARPPDDKAAEPSVPHATSQ</sequence>
<evidence type="ECO:0000313" key="2">
    <source>
        <dbReference type="EMBL" id="RZT42751.1"/>
    </source>
</evidence>
<evidence type="ECO:0008006" key="4">
    <source>
        <dbReference type="Google" id="ProtNLM"/>
    </source>
</evidence>
<reference evidence="2 3" key="1">
    <citation type="journal article" date="2015" name="Stand. Genomic Sci.">
        <title>Genomic Encyclopedia of Bacterial and Archaeal Type Strains, Phase III: the genomes of soil and plant-associated and newly described type strains.</title>
        <authorList>
            <person name="Whitman W.B."/>
            <person name="Woyke T."/>
            <person name="Klenk H.P."/>
            <person name="Zhou Y."/>
            <person name="Lilburn T.G."/>
            <person name="Beck B.J."/>
            <person name="De Vos P."/>
            <person name="Vandamme P."/>
            <person name="Eisen J.A."/>
            <person name="Garrity G."/>
            <person name="Hugenholtz P."/>
            <person name="Kyrpides N.C."/>
        </authorList>
    </citation>
    <scope>NUCLEOTIDE SEQUENCE [LARGE SCALE GENOMIC DNA]</scope>
    <source>
        <strain evidence="2 3">ASC-9842</strain>
    </source>
</reference>
<dbReference type="OrthoDB" id="8966870at2"/>
<keyword evidence="3" id="KW-1185">Reference proteome</keyword>
<evidence type="ECO:0000256" key="1">
    <source>
        <dbReference type="SAM" id="MobiDB-lite"/>
    </source>
</evidence>
<protein>
    <recommendedName>
        <fullName evidence="4">DUF2917 domain-containing protein</fullName>
    </recommendedName>
</protein>
<name>A0A4Q7S8G4_9BURK</name>
<feature type="region of interest" description="Disordered" evidence="1">
    <location>
        <begin position="103"/>
        <end position="126"/>
    </location>
</feature>
<dbReference type="EMBL" id="SGXM01000001">
    <property type="protein sequence ID" value="RZT42751.1"/>
    <property type="molecule type" value="Genomic_DNA"/>
</dbReference>
<proteinExistence type="predicted"/>
<evidence type="ECO:0000313" key="3">
    <source>
        <dbReference type="Proteomes" id="UP000291078"/>
    </source>
</evidence>
<organism evidence="2 3">
    <name type="scientific">Cupriavidus agavae</name>
    <dbReference type="NCBI Taxonomy" id="1001822"/>
    <lineage>
        <taxon>Bacteria</taxon>
        <taxon>Pseudomonadati</taxon>
        <taxon>Pseudomonadota</taxon>
        <taxon>Betaproteobacteria</taxon>
        <taxon>Burkholderiales</taxon>
        <taxon>Burkholderiaceae</taxon>
        <taxon>Cupriavidus</taxon>
    </lineage>
</organism>